<feature type="transmembrane region" description="Helical" evidence="7">
    <location>
        <begin position="271"/>
        <end position="290"/>
    </location>
</feature>
<dbReference type="InterPro" id="IPR004740">
    <property type="entry name" value="Nuc_H_symport"/>
</dbReference>
<dbReference type="Pfam" id="PF03825">
    <property type="entry name" value="Nuc_H_symport"/>
    <property type="match status" value="1"/>
</dbReference>
<feature type="transmembrane region" description="Helical" evidence="7">
    <location>
        <begin position="51"/>
        <end position="73"/>
    </location>
</feature>
<comment type="caution">
    <text evidence="9">The sequence shown here is derived from an EMBL/GenBank/DDBJ whole genome shotgun (WGS) entry which is preliminary data.</text>
</comment>
<dbReference type="InterPro" id="IPR020846">
    <property type="entry name" value="MFS_dom"/>
</dbReference>
<feature type="transmembrane region" description="Helical" evidence="7">
    <location>
        <begin position="335"/>
        <end position="353"/>
    </location>
</feature>
<evidence type="ECO:0000256" key="3">
    <source>
        <dbReference type="ARBA" id="ARBA00022475"/>
    </source>
</evidence>
<dbReference type="OrthoDB" id="9783013at2"/>
<keyword evidence="3" id="KW-1003">Cell membrane</keyword>
<evidence type="ECO:0000313" key="9">
    <source>
        <dbReference type="EMBL" id="TWU62771.1"/>
    </source>
</evidence>
<feature type="transmembrane region" description="Helical" evidence="7">
    <location>
        <begin position="359"/>
        <end position="382"/>
    </location>
</feature>
<keyword evidence="6 7" id="KW-0472">Membrane</keyword>
<feature type="transmembrane region" description="Helical" evidence="7">
    <location>
        <begin position="184"/>
        <end position="207"/>
    </location>
</feature>
<evidence type="ECO:0000313" key="10">
    <source>
        <dbReference type="Proteomes" id="UP000316476"/>
    </source>
</evidence>
<evidence type="ECO:0000256" key="6">
    <source>
        <dbReference type="ARBA" id="ARBA00023136"/>
    </source>
</evidence>
<dbReference type="AlphaFoldDB" id="A0A5C6FRK9"/>
<feature type="transmembrane region" description="Helical" evidence="7">
    <location>
        <begin position="310"/>
        <end position="328"/>
    </location>
</feature>
<comment type="subcellular location">
    <subcellularLocation>
        <location evidence="1">Cell membrane</location>
        <topology evidence="1">Multi-pass membrane protein</topology>
    </subcellularLocation>
</comment>
<keyword evidence="5 7" id="KW-1133">Transmembrane helix</keyword>
<keyword evidence="2" id="KW-0813">Transport</keyword>
<dbReference type="GO" id="GO:0015212">
    <property type="term" value="F:cytidine transmembrane transporter activity"/>
    <property type="evidence" value="ECO:0007669"/>
    <property type="project" value="TreeGrafter"/>
</dbReference>
<organism evidence="9 10">
    <name type="scientific">Crateriforma conspicua</name>
    <dbReference type="NCBI Taxonomy" id="2527996"/>
    <lineage>
        <taxon>Bacteria</taxon>
        <taxon>Pseudomonadati</taxon>
        <taxon>Planctomycetota</taxon>
        <taxon>Planctomycetia</taxon>
        <taxon>Planctomycetales</taxon>
        <taxon>Planctomycetaceae</taxon>
        <taxon>Crateriforma</taxon>
    </lineage>
</organism>
<evidence type="ECO:0000256" key="1">
    <source>
        <dbReference type="ARBA" id="ARBA00004651"/>
    </source>
</evidence>
<dbReference type="EMBL" id="SJPZ01000002">
    <property type="protein sequence ID" value="TWU62771.1"/>
    <property type="molecule type" value="Genomic_DNA"/>
</dbReference>
<gene>
    <name evidence="9" type="primary">yegT</name>
    <name evidence="9" type="ORF">V7x_45070</name>
</gene>
<dbReference type="PANTHER" id="PTHR23522">
    <property type="entry name" value="BLL5896 PROTEIN"/>
    <property type="match status" value="1"/>
</dbReference>
<dbReference type="SUPFAM" id="SSF103473">
    <property type="entry name" value="MFS general substrate transporter"/>
    <property type="match status" value="1"/>
</dbReference>
<dbReference type="Proteomes" id="UP000316476">
    <property type="component" value="Unassembled WGS sequence"/>
</dbReference>
<accession>A0A5C6FRK9</accession>
<dbReference type="GO" id="GO:0005886">
    <property type="term" value="C:plasma membrane"/>
    <property type="evidence" value="ECO:0007669"/>
    <property type="project" value="UniProtKB-SubCell"/>
</dbReference>
<feature type="transmembrane region" description="Helical" evidence="7">
    <location>
        <begin position="121"/>
        <end position="139"/>
    </location>
</feature>
<evidence type="ECO:0000256" key="7">
    <source>
        <dbReference type="SAM" id="Phobius"/>
    </source>
</evidence>
<feature type="transmembrane region" description="Helical" evidence="7">
    <location>
        <begin position="437"/>
        <end position="459"/>
    </location>
</feature>
<feature type="transmembrane region" description="Helical" evidence="7">
    <location>
        <begin position="219"/>
        <end position="240"/>
    </location>
</feature>
<feature type="transmembrane region" description="Helical" evidence="7">
    <location>
        <begin position="93"/>
        <end position="112"/>
    </location>
</feature>
<dbReference type="PANTHER" id="PTHR23522:SF4">
    <property type="entry name" value="NUCLEOSIDE PERMEASE NUPG-RELATED"/>
    <property type="match status" value="1"/>
</dbReference>
<sequence length="481" mass="52297">MSRLGWGHQDRDADYNSLSRMPESSAVRITEVVPFSDLPNESAAMSKPIRLSIMMFLQFFVWGVFFVTMGGYLTNLFAAYEEKGTLNSIVANIYATQTWAALCAPLIVGFVADRLLNKEHVLAILHLAGAGLLYWVSTIEDSPTMFFVAMLAFFICYMPTLAVVNTLTFQNVASPDRDFPKIRLWGTIGWIVGGLVVSQSFFGIFPLKVLPGVDDAGGSAVQFQLAAAASLIYGIYAFTLPSSPPEGKGKPVNIIKLLGFDAISLLKNPSYAVFALCSFLICIPLAFYYARTGDFVKLMAFGDDTGGVMALGQVSEIVFMALVPVFLARLGVKKMLLVGMIAWALRYVLFGLMPSNSAMLILGIMLHGICYDFFFVTGQLYTDRVAPPETRTSAQALVGLLTYGAGMLVGNYVSGFWGDSVVKLDATTAEGWEAGAAMFWLMPAVFAGVVAVIFALSFWDKTEVTEEMAEEKPIDLGPATT</sequence>
<evidence type="ECO:0000256" key="4">
    <source>
        <dbReference type="ARBA" id="ARBA00022692"/>
    </source>
</evidence>
<name>A0A5C6FRK9_9PLAN</name>
<dbReference type="InterPro" id="IPR036259">
    <property type="entry name" value="MFS_trans_sf"/>
</dbReference>
<dbReference type="PROSITE" id="PS50850">
    <property type="entry name" value="MFS"/>
    <property type="match status" value="1"/>
</dbReference>
<dbReference type="GO" id="GO:0015213">
    <property type="term" value="F:uridine transmembrane transporter activity"/>
    <property type="evidence" value="ECO:0007669"/>
    <property type="project" value="TreeGrafter"/>
</dbReference>
<feature type="transmembrane region" description="Helical" evidence="7">
    <location>
        <begin position="394"/>
        <end position="417"/>
    </location>
</feature>
<evidence type="ECO:0000256" key="5">
    <source>
        <dbReference type="ARBA" id="ARBA00022989"/>
    </source>
</evidence>
<dbReference type="Gene3D" id="1.20.1250.20">
    <property type="entry name" value="MFS general substrate transporter like domains"/>
    <property type="match status" value="2"/>
</dbReference>
<reference evidence="9 10" key="1">
    <citation type="submission" date="2019-02" db="EMBL/GenBank/DDBJ databases">
        <title>Deep-cultivation of Planctomycetes and their phenomic and genomic characterization uncovers novel biology.</title>
        <authorList>
            <person name="Wiegand S."/>
            <person name="Jogler M."/>
            <person name="Boedeker C."/>
            <person name="Pinto D."/>
            <person name="Vollmers J."/>
            <person name="Rivas-Marin E."/>
            <person name="Kohn T."/>
            <person name="Peeters S.H."/>
            <person name="Heuer A."/>
            <person name="Rast P."/>
            <person name="Oberbeckmann S."/>
            <person name="Bunk B."/>
            <person name="Jeske O."/>
            <person name="Meyerdierks A."/>
            <person name="Storesund J.E."/>
            <person name="Kallscheuer N."/>
            <person name="Luecker S."/>
            <person name="Lage O.M."/>
            <person name="Pohl T."/>
            <person name="Merkel B.J."/>
            <person name="Hornburger P."/>
            <person name="Mueller R.-W."/>
            <person name="Bruemmer F."/>
            <person name="Labrenz M."/>
            <person name="Spormann A.M."/>
            <person name="Op Den Camp H."/>
            <person name="Overmann J."/>
            <person name="Amann R."/>
            <person name="Jetten M.S.M."/>
            <person name="Mascher T."/>
            <person name="Medema M.H."/>
            <person name="Devos D.P."/>
            <person name="Kaster A.-K."/>
            <person name="Ovreas L."/>
            <person name="Rohde M."/>
            <person name="Galperin M.Y."/>
            <person name="Jogler C."/>
        </authorList>
    </citation>
    <scope>NUCLEOTIDE SEQUENCE [LARGE SCALE GENOMIC DNA]</scope>
    <source>
        <strain evidence="9 10">V7</strain>
    </source>
</reference>
<proteinExistence type="predicted"/>
<feature type="domain" description="Major facilitator superfamily (MFS) profile" evidence="8">
    <location>
        <begin position="270"/>
        <end position="481"/>
    </location>
</feature>
<evidence type="ECO:0000256" key="2">
    <source>
        <dbReference type="ARBA" id="ARBA00022448"/>
    </source>
</evidence>
<protein>
    <submittedName>
        <fullName evidence="9">Putative nucleoside transporter YegT</fullName>
    </submittedName>
</protein>
<feature type="transmembrane region" description="Helical" evidence="7">
    <location>
        <begin position="145"/>
        <end position="164"/>
    </location>
</feature>
<evidence type="ECO:0000259" key="8">
    <source>
        <dbReference type="PROSITE" id="PS50850"/>
    </source>
</evidence>
<keyword evidence="4 7" id="KW-0812">Transmembrane</keyword>